<dbReference type="GO" id="GO:0010629">
    <property type="term" value="P:negative regulation of gene expression"/>
    <property type="evidence" value="ECO:0007669"/>
    <property type="project" value="UniProtKB-ARBA"/>
</dbReference>
<dbReference type="Pfam" id="PF21380">
    <property type="entry name" value="Nrd1-Seb1_dom2"/>
    <property type="match status" value="1"/>
</dbReference>
<dbReference type="Pfam" id="PF00076">
    <property type="entry name" value="RRM_1"/>
    <property type="match status" value="1"/>
</dbReference>
<keyword evidence="3" id="KW-0747">Spliceosome</keyword>
<feature type="compositionally biased region" description="Low complexity" evidence="7">
    <location>
        <begin position="183"/>
        <end position="198"/>
    </location>
</feature>
<organism evidence="10 11">
    <name type="scientific">Monilinia vaccinii-corymbosi</name>
    <dbReference type="NCBI Taxonomy" id="61207"/>
    <lineage>
        <taxon>Eukaryota</taxon>
        <taxon>Fungi</taxon>
        <taxon>Dikarya</taxon>
        <taxon>Ascomycota</taxon>
        <taxon>Pezizomycotina</taxon>
        <taxon>Leotiomycetes</taxon>
        <taxon>Helotiales</taxon>
        <taxon>Sclerotiniaceae</taxon>
        <taxon>Monilinia</taxon>
    </lineage>
</organism>
<gene>
    <name evidence="10" type="ORF">DSL72_005700</name>
</gene>
<dbReference type="GO" id="GO:0071007">
    <property type="term" value="C:U2-type catalytic step 2 spliceosome"/>
    <property type="evidence" value="ECO:0007669"/>
    <property type="project" value="TreeGrafter"/>
</dbReference>
<dbReference type="GO" id="GO:0031124">
    <property type="term" value="P:mRNA 3'-end processing"/>
    <property type="evidence" value="ECO:0007669"/>
    <property type="project" value="UniProtKB-ARBA"/>
</dbReference>
<dbReference type="GO" id="GO:0017070">
    <property type="term" value="F:U6 snRNA binding"/>
    <property type="evidence" value="ECO:0007669"/>
    <property type="project" value="TreeGrafter"/>
</dbReference>
<dbReference type="SUPFAM" id="SSF54928">
    <property type="entry name" value="RNA-binding domain, RBD"/>
    <property type="match status" value="1"/>
</dbReference>
<evidence type="ECO:0000256" key="7">
    <source>
        <dbReference type="SAM" id="MobiDB-lite"/>
    </source>
</evidence>
<dbReference type="GO" id="GO:0036002">
    <property type="term" value="F:pre-mRNA binding"/>
    <property type="evidence" value="ECO:0007669"/>
    <property type="project" value="TreeGrafter"/>
</dbReference>
<feature type="domain" description="RRM" evidence="8">
    <location>
        <begin position="481"/>
        <end position="546"/>
    </location>
</feature>
<proteinExistence type="predicted"/>
<reference evidence="10" key="1">
    <citation type="submission" date="2020-10" db="EMBL/GenBank/DDBJ databases">
        <title>Genome Sequence of Monilinia vaccinii-corymbosi Sheds Light on Mummy Berry Disease Infection of Blueberry and Mating Type.</title>
        <authorList>
            <person name="Yow A.G."/>
            <person name="Zhang Y."/>
            <person name="Bansal K."/>
            <person name="Eacker S.M."/>
            <person name="Sullivan S."/>
            <person name="Liachko I."/>
            <person name="Cubeta M.A."/>
            <person name="Rollins J.A."/>
            <person name="Ashrafi H."/>
        </authorList>
    </citation>
    <scope>NUCLEOTIDE SEQUENCE</scope>
    <source>
        <strain evidence="10">RL-1</strain>
    </source>
</reference>
<dbReference type="AlphaFoldDB" id="A0A8A3PFT9"/>
<dbReference type="InterPro" id="IPR012677">
    <property type="entry name" value="Nucleotide-bd_a/b_plait_sf"/>
</dbReference>
<keyword evidence="6" id="KW-0539">Nucleus</keyword>
<evidence type="ECO:0000256" key="4">
    <source>
        <dbReference type="ARBA" id="ARBA00022884"/>
    </source>
</evidence>
<keyword evidence="2" id="KW-0597">Phosphoprotein</keyword>
<dbReference type="PANTHER" id="PTHR14089">
    <property type="entry name" value="PRE-MRNA-SPLICING FACTOR RBM22"/>
    <property type="match status" value="1"/>
</dbReference>
<feature type="region of interest" description="Disordered" evidence="7">
    <location>
        <begin position="678"/>
        <end position="710"/>
    </location>
</feature>
<feature type="domain" description="CID" evidence="9">
    <location>
        <begin position="7"/>
        <end position="151"/>
    </location>
</feature>
<dbReference type="InterPro" id="IPR000504">
    <property type="entry name" value="RRM_dom"/>
</dbReference>
<dbReference type="Gene3D" id="3.30.70.330">
    <property type="match status" value="1"/>
</dbReference>
<dbReference type="CDD" id="cd16984">
    <property type="entry name" value="CID_Nrd1_like"/>
    <property type="match status" value="1"/>
</dbReference>
<dbReference type="FunFam" id="3.30.70.330:FF:000397">
    <property type="entry name" value="RNA binding protein Nrd1"/>
    <property type="match status" value="1"/>
</dbReference>
<feature type="compositionally biased region" description="Basic and acidic residues" evidence="7">
    <location>
        <begin position="405"/>
        <end position="442"/>
    </location>
</feature>
<keyword evidence="3" id="KW-0507">mRNA processing</keyword>
<dbReference type="InterPro" id="IPR048892">
    <property type="entry name" value="Nrd1_Seb1_dom2"/>
</dbReference>
<feature type="region of interest" description="Disordered" evidence="7">
    <location>
        <begin position="347"/>
        <end position="468"/>
    </location>
</feature>
<dbReference type="OrthoDB" id="79367at2759"/>
<feature type="compositionally biased region" description="Basic and acidic residues" evidence="7">
    <location>
        <begin position="367"/>
        <end position="381"/>
    </location>
</feature>
<dbReference type="GO" id="GO:0008380">
    <property type="term" value="P:RNA splicing"/>
    <property type="evidence" value="ECO:0007669"/>
    <property type="project" value="UniProtKB-KW"/>
</dbReference>
<evidence type="ECO:0008006" key="12">
    <source>
        <dbReference type="Google" id="ProtNLM"/>
    </source>
</evidence>
<dbReference type="EMBL" id="CP063408">
    <property type="protein sequence ID" value="QSZ34112.1"/>
    <property type="molecule type" value="Genomic_DNA"/>
</dbReference>
<dbReference type="Pfam" id="PF04818">
    <property type="entry name" value="CID"/>
    <property type="match status" value="1"/>
</dbReference>
<feature type="compositionally biased region" description="Pro residues" evidence="7">
    <location>
        <begin position="700"/>
        <end position="710"/>
    </location>
</feature>
<comment type="subcellular location">
    <subcellularLocation>
        <location evidence="1">Nucleus</location>
    </subcellularLocation>
</comment>
<feature type="compositionally biased region" description="Polar residues" evidence="7">
    <location>
        <begin position="451"/>
        <end position="460"/>
    </location>
</feature>
<accession>A0A8A3PFT9</accession>
<dbReference type="SUPFAM" id="SSF48464">
    <property type="entry name" value="ENTH/VHS domain"/>
    <property type="match status" value="1"/>
</dbReference>
<dbReference type="SMART" id="SM00360">
    <property type="entry name" value="RRM"/>
    <property type="match status" value="1"/>
</dbReference>
<dbReference type="GO" id="GO:0071006">
    <property type="term" value="C:U2-type catalytic step 1 spliceosome"/>
    <property type="evidence" value="ECO:0007669"/>
    <property type="project" value="TreeGrafter"/>
</dbReference>
<evidence type="ECO:0000256" key="6">
    <source>
        <dbReference type="ARBA" id="ARBA00023242"/>
    </source>
</evidence>
<feature type="compositionally biased region" description="Basic and acidic residues" evidence="7">
    <location>
        <begin position="628"/>
        <end position="655"/>
    </location>
</feature>
<feature type="compositionally biased region" description="Low complexity" evidence="7">
    <location>
        <begin position="683"/>
        <end position="699"/>
    </location>
</feature>
<evidence type="ECO:0000256" key="3">
    <source>
        <dbReference type="ARBA" id="ARBA00022728"/>
    </source>
</evidence>
<keyword evidence="11" id="KW-1185">Reference proteome</keyword>
<evidence type="ECO:0000313" key="11">
    <source>
        <dbReference type="Proteomes" id="UP000672032"/>
    </source>
</evidence>
<dbReference type="GO" id="GO:0031126">
    <property type="term" value="P:sno(s)RNA 3'-end processing"/>
    <property type="evidence" value="ECO:0007669"/>
    <property type="project" value="UniProtKB-ARBA"/>
</dbReference>
<dbReference type="PANTHER" id="PTHR14089:SF2">
    <property type="entry name" value="PRE-MRNA-SPLICING FACTOR CWC2"/>
    <property type="match status" value="1"/>
</dbReference>
<evidence type="ECO:0000256" key="2">
    <source>
        <dbReference type="ARBA" id="ARBA00022553"/>
    </source>
</evidence>
<dbReference type="InterPro" id="IPR039171">
    <property type="entry name" value="Cwc2/Slt11"/>
</dbReference>
<evidence type="ECO:0000313" key="10">
    <source>
        <dbReference type="EMBL" id="QSZ34112.1"/>
    </source>
</evidence>
<dbReference type="Gene3D" id="1.25.40.90">
    <property type="match status" value="1"/>
</dbReference>
<keyword evidence="5" id="KW-0508">mRNA splicing</keyword>
<dbReference type="GO" id="GO:0000974">
    <property type="term" value="C:Prp19 complex"/>
    <property type="evidence" value="ECO:0007669"/>
    <property type="project" value="TreeGrafter"/>
</dbReference>
<evidence type="ECO:0000259" key="9">
    <source>
        <dbReference type="SMART" id="SM00582"/>
    </source>
</evidence>
<feature type="region of interest" description="Disordered" evidence="7">
    <location>
        <begin position="151"/>
        <end position="198"/>
    </location>
</feature>
<dbReference type="InterPro" id="IPR035979">
    <property type="entry name" value="RBD_domain_sf"/>
</dbReference>
<evidence type="ECO:0000259" key="8">
    <source>
        <dbReference type="SMART" id="SM00360"/>
    </source>
</evidence>
<dbReference type="GO" id="GO:0006369">
    <property type="term" value="P:termination of RNA polymerase II transcription"/>
    <property type="evidence" value="ECO:0007669"/>
    <property type="project" value="UniProtKB-ARBA"/>
</dbReference>
<feature type="compositionally biased region" description="Polar residues" evidence="7">
    <location>
        <begin position="352"/>
        <end position="363"/>
    </location>
</feature>
<dbReference type="Proteomes" id="UP000672032">
    <property type="component" value="Chromosome 4"/>
</dbReference>
<evidence type="ECO:0000256" key="1">
    <source>
        <dbReference type="ARBA" id="ARBA00004123"/>
    </source>
</evidence>
<dbReference type="InterPro" id="IPR006569">
    <property type="entry name" value="CID_dom"/>
</dbReference>
<feature type="compositionally biased region" description="Polar residues" evidence="7">
    <location>
        <begin position="173"/>
        <end position="182"/>
    </location>
</feature>
<feature type="region of interest" description="Disordered" evidence="7">
    <location>
        <begin position="616"/>
        <end position="662"/>
    </location>
</feature>
<evidence type="ECO:0000256" key="5">
    <source>
        <dbReference type="ARBA" id="ARBA00023187"/>
    </source>
</evidence>
<dbReference type="SMART" id="SM00582">
    <property type="entry name" value="RPR"/>
    <property type="match status" value="1"/>
</dbReference>
<protein>
    <recommendedName>
        <fullName evidence="12">CID domain-containing protein</fullName>
    </recommendedName>
</protein>
<name>A0A8A3PFT9_9HELO</name>
<sequence length="710" mass="76790">MSSAVAELEAGLQAMVQLRPPGVSGSRIQGLTNLCTQNIQQESALVQKLFIHFKKTPGTHKLGTLYVVDSVTRKWTEQAKIAGQTINSSAPDGTYAAGVHKVKELLPALMNDIIQSAPDDQKDKIRKLVDIWEKGQTFPLPMLNGFKEKLNATTDTTTPPGSPPSHIQPALGLQTNPSNSTLAPTQQTSSTPAPPNTSSILAALANMANTARQNPTPAPVASAPPPLNSYNVSSLAQNNPPIQPAPAMNQSLPFSVALQPVNAPPATSMPAYGQGQGQGQVQSNGIPNFASNPNPFPGAAPINPPGNLDPATQQQVALIKALAATGVPAEQIAGILAAMSNQAAVGAPPPFAQNQNTHSQNNWGAGARDDTRDRNGFHDSMRSPPGRYRRRSRSPSPQRGWGGRDSPDTRRRDDFDRESPARMRGSDDRGRGGRARGNEYRQRSPQRRRSNTPPRANTSGPKWVGHDSQIPKGNIKVLSRTLFVGGVTCSEHELKGLFNQYGDVQTCIVNKEKRHAFVKMVSREHALNAKEAMEKNRSPDSSLRTRWGVGFGPRDCSDYQTGISIIPISKLTDADRKWMLNAEYGGSGGQEIESGMVVEEPDIEIGQGVSSKAISRRLGTDNGGKSSLKYEEDDRPRYRRDREDRRDDRRDEGHKFPVNTVPPVMPPFPLGAFPYPLPTLPNGLPMFPPGFTFPGQQPNTQPPPPGHNPS</sequence>
<dbReference type="FunFam" id="1.25.40.90:FF:000026">
    <property type="entry name" value="RNA binding protein Nrd1"/>
    <property type="match status" value="1"/>
</dbReference>
<dbReference type="InterPro" id="IPR008942">
    <property type="entry name" value="ENTH_VHS"/>
</dbReference>
<keyword evidence="4" id="KW-0694">RNA-binding</keyword>